<dbReference type="AlphaFoldDB" id="A0A3B0XWI9"/>
<dbReference type="Gene3D" id="3.90.550.10">
    <property type="entry name" value="Spore Coat Polysaccharide Biosynthesis Protein SpsA, Chain A"/>
    <property type="match status" value="1"/>
</dbReference>
<dbReference type="EMBL" id="UOFJ01000214">
    <property type="protein sequence ID" value="VAW66329.1"/>
    <property type="molecule type" value="Genomic_DNA"/>
</dbReference>
<reference evidence="2" key="1">
    <citation type="submission" date="2018-06" db="EMBL/GenBank/DDBJ databases">
        <authorList>
            <person name="Zhirakovskaya E."/>
        </authorList>
    </citation>
    <scope>NUCLEOTIDE SEQUENCE</scope>
</reference>
<dbReference type="InterPro" id="IPR025714">
    <property type="entry name" value="Methyltranfer_dom"/>
</dbReference>
<keyword evidence="2" id="KW-0808">Transferase</keyword>
<keyword evidence="2" id="KW-0489">Methyltransferase</keyword>
<proteinExistence type="predicted"/>
<dbReference type="InterPro" id="IPR029044">
    <property type="entry name" value="Nucleotide-diphossugar_trans"/>
</dbReference>
<dbReference type="CDD" id="cd02440">
    <property type="entry name" value="AdoMet_MTases"/>
    <property type="match status" value="1"/>
</dbReference>
<dbReference type="PANTHER" id="PTHR36529:SF1">
    <property type="entry name" value="GLYCOSYLTRANSFERASE"/>
    <property type="match status" value="1"/>
</dbReference>
<name>A0A3B0XWI9_9ZZZZ</name>
<evidence type="ECO:0000313" key="2">
    <source>
        <dbReference type="EMBL" id="VAW66329.1"/>
    </source>
</evidence>
<dbReference type="PANTHER" id="PTHR36529">
    <property type="entry name" value="SLL1095 PROTEIN"/>
    <property type="match status" value="1"/>
</dbReference>
<accession>A0A3B0XWI9</accession>
<dbReference type="NCBIfam" id="NF008823">
    <property type="entry name" value="PRK11873.1"/>
    <property type="match status" value="1"/>
</dbReference>
<feature type="domain" description="Methyltransferase" evidence="1">
    <location>
        <begin position="296"/>
        <end position="441"/>
    </location>
</feature>
<dbReference type="SUPFAM" id="SSF53448">
    <property type="entry name" value="Nucleotide-diphospho-sugar transferases"/>
    <property type="match status" value="1"/>
</dbReference>
<dbReference type="NCBIfam" id="TIGR04282">
    <property type="entry name" value="glyco_like_cofC"/>
    <property type="match status" value="1"/>
</dbReference>
<dbReference type="SUPFAM" id="SSF53335">
    <property type="entry name" value="S-adenosyl-L-methionine-dependent methyltransferases"/>
    <property type="match status" value="1"/>
</dbReference>
<dbReference type="GO" id="GO:0030791">
    <property type="term" value="F:arsenite methyltransferase activity"/>
    <property type="evidence" value="ECO:0007669"/>
    <property type="project" value="UniProtKB-EC"/>
</dbReference>
<sequence>MPIKTMPKNTKQLIVFVKAPIAGQCKTRLAPLLGKHKARAFYITLVNHCFAQIRNIPGVDIALYATPDTRHPFIQQLATDTACTLNAQQGEGLGERMFNAIHASLHHYSQSVLIGTDCPVISPSYIEQAFTALQHTDIVLGPADDGGYVLIGAKRVQFELFQNIHWSSNKVLKQSLHNCQTYAYNTHLLETLWDVDTPADFRKYQHYIQEQTMDQQQADKIRNNVRDSYSKVAKADNEGDSCGVASSCCGVSDDDRINQLISTRLGYSEADLQNVPEGADMGLGCGNPKAIAALQPGETVVDLGSGGGFDAFLAASEVGDTGQVIGVDMTPEMISKARNNASKAGFRHVEFRLGEIEHLPIADNTIDTIMSNCVINLSPDKQQVFNEAWRILKPGGRLAISDVVSSSELPDDIKNDTQLYSACVSGASSVDELSQLMKTAGFKDIKIEPKDESREFIKDWAPGSKIEDFVVSASIQAIKPF</sequence>
<dbReference type="InterPro" id="IPR029063">
    <property type="entry name" value="SAM-dependent_MTases_sf"/>
</dbReference>
<organism evidence="2">
    <name type="scientific">hydrothermal vent metagenome</name>
    <dbReference type="NCBI Taxonomy" id="652676"/>
    <lineage>
        <taxon>unclassified sequences</taxon>
        <taxon>metagenomes</taxon>
        <taxon>ecological metagenomes</taxon>
    </lineage>
</organism>
<evidence type="ECO:0000259" key="1">
    <source>
        <dbReference type="Pfam" id="PF13847"/>
    </source>
</evidence>
<gene>
    <name evidence="2" type="ORF">MNBD_GAMMA10-2928</name>
</gene>
<protein>
    <submittedName>
        <fullName evidence="2">Arsenite methyltransferase</fullName>
        <ecNumber evidence="2">2.1.1.137</ecNumber>
    </submittedName>
</protein>
<dbReference type="InterPro" id="IPR018641">
    <property type="entry name" value="Trfase_1_rSAM/seldom-assoc"/>
</dbReference>
<dbReference type="Gene3D" id="3.40.50.150">
    <property type="entry name" value="Vaccinia Virus protein VP39"/>
    <property type="match status" value="1"/>
</dbReference>
<dbReference type="Pfam" id="PF09837">
    <property type="entry name" value="DUF2064"/>
    <property type="match status" value="1"/>
</dbReference>
<dbReference type="Pfam" id="PF13847">
    <property type="entry name" value="Methyltransf_31"/>
    <property type="match status" value="1"/>
</dbReference>
<dbReference type="GO" id="GO:0032259">
    <property type="term" value="P:methylation"/>
    <property type="evidence" value="ECO:0007669"/>
    <property type="project" value="UniProtKB-KW"/>
</dbReference>
<dbReference type="EC" id="2.1.1.137" evidence="2"/>